<dbReference type="Pfam" id="PF00144">
    <property type="entry name" value="Beta-lactamase"/>
    <property type="match status" value="1"/>
</dbReference>
<dbReference type="Gene3D" id="3.40.710.10">
    <property type="entry name" value="DD-peptidase/beta-lactamase superfamily"/>
    <property type="match status" value="1"/>
</dbReference>
<evidence type="ECO:0000259" key="1">
    <source>
        <dbReference type="Pfam" id="PF00144"/>
    </source>
</evidence>
<dbReference type="InterPro" id="IPR001466">
    <property type="entry name" value="Beta-lactam-related"/>
</dbReference>
<sequence length="430" mass="46021">MNHVNATAQAWPGRIHAPDSLDPALLDEITDRGDEVPLRADPGAADRIWAAARHWYQAGTQPGIAVCVRHRGEPIVDRAIGHARGNGPGDGPEIEKVPLRTDTPVCVFSAAKAMASTVVHLLIERGDLALSDRVDDLLPGYRAHGKGRTTIDHVLTHRAGVPIPTGPRPDLRRSEDSAYTREMLAGLRPVYPPGTLHMYHALTWGPLVREIVAAATGRSIRDILADEIGDPLGFAWTNFGVRPDDVDRVATSYVTGPPNSGAIDAAFTKVVGGSMAQIVPMANKAPFLTGVVPSSNGVSTAHELSRFAELLRRGGELDGVRVLWPATLRAATRQRRRLRPDVATGGVPLRWGTGYMLGSARFGPFGRDAPAAFGHTGLTQIAMWADPQRELAAAVVSTGKPGPHPEANRYGALLDTINLVIPRTCPYPAV</sequence>
<keyword evidence="3" id="KW-1185">Reference proteome</keyword>
<accession>A0ABP7P8G0</accession>
<proteinExistence type="predicted"/>
<comment type="caution">
    <text evidence="2">The sequence shown here is derived from an EMBL/GenBank/DDBJ whole genome shotgun (WGS) entry which is preliminary data.</text>
</comment>
<evidence type="ECO:0000313" key="2">
    <source>
        <dbReference type="EMBL" id="GAA3961419.1"/>
    </source>
</evidence>
<organism evidence="2 3">
    <name type="scientific">Gordonia caeni</name>
    <dbReference type="NCBI Taxonomy" id="1007097"/>
    <lineage>
        <taxon>Bacteria</taxon>
        <taxon>Bacillati</taxon>
        <taxon>Actinomycetota</taxon>
        <taxon>Actinomycetes</taxon>
        <taxon>Mycobacteriales</taxon>
        <taxon>Gordoniaceae</taxon>
        <taxon>Gordonia</taxon>
    </lineage>
</organism>
<dbReference type="PANTHER" id="PTHR43283:SF3">
    <property type="entry name" value="BETA-LACTAMASE FAMILY PROTEIN (AFU_ORTHOLOGUE AFUA_5G07500)"/>
    <property type="match status" value="1"/>
</dbReference>
<name>A0ABP7P8G0_9ACTN</name>
<dbReference type="PANTHER" id="PTHR43283">
    <property type="entry name" value="BETA-LACTAMASE-RELATED"/>
    <property type="match status" value="1"/>
</dbReference>
<dbReference type="SUPFAM" id="SSF56601">
    <property type="entry name" value="beta-lactamase/transpeptidase-like"/>
    <property type="match status" value="1"/>
</dbReference>
<protein>
    <submittedName>
        <fullName evidence="2">Lipase LipE</fullName>
    </submittedName>
</protein>
<dbReference type="InterPro" id="IPR050789">
    <property type="entry name" value="Diverse_Enzym_Activities"/>
</dbReference>
<gene>
    <name evidence="2" type="primary">lipE</name>
    <name evidence="2" type="ORF">GCM10022231_21920</name>
</gene>
<dbReference type="EMBL" id="BAAAZW010000006">
    <property type="protein sequence ID" value="GAA3961419.1"/>
    <property type="molecule type" value="Genomic_DNA"/>
</dbReference>
<dbReference type="InterPro" id="IPR012338">
    <property type="entry name" value="Beta-lactam/transpept-like"/>
</dbReference>
<reference evidence="3" key="1">
    <citation type="journal article" date="2019" name="Int. J. Syst. Evol. Microbiol.">
        <title>The Global Catalogue of Microorganisms (GCM) 10K type strain sequencing project: providing services to taxonomists for standard genome sequencing and annotation.</title>
        <authorList>
            <consortium name="The Broad Institute Genomics Platform"/>
            <consortium name="The Broad Institute Genome Sequencing Center for Infectious Disease"/>
            <person name="Wu L."/>
            <person name="Ma J."/>
        </authorList>
    </citation>
    <scope>NUCLEOTIDE SEQUENCE [LARGE SCALE GENOMIC DNA]</scope>
    <source>
        <strain evidence="3">JCM 16923</strain>
    </source>
</reference>
<dbReference type="Proteomes" id="UP001418444">
    <property type="component" value="Unassembled WGS sequence"/>
</dbReference>
<feature type="domain" description="Beta-lactamase-related" evidence="1">
    <location>
        <begin position="57"/>
        <end position="412"/>
    </location>
</feature>
<evidence type="ECO:0000313" key="3">
    <source>
        <dbReference type="Proteomes" id="UP001418444"/>
    </source>
</evidence>